<dbReference type="KEGG" id="caby:Cabys_1889"/>
<organism evidence="3 4">
    <name type="scientific">Caldithrix abyssi DSM 13497</name>
    <dbReference type="NCBI Taxonomy" id="880073"/>
    <lineage>
        <taxon>Bacteria</taxon>
        <taxon>Pseudomonadati</taxon>
        <taxon>Calditrichota</taxon>
        <taxon>Calditrichia</taxon>
        <taxon>Calditrichales</taxon>
        <taxon>Calditrichaceae</taxon>
        <taxon>Caldithrix</taxon>
    </lineage>
</organism>
<evidence type="ECO:0000259" key="1">
    <source>
        <dbReference type="PROSITE" id="PS51186"/>
    </source>
</evidence>
<dbReference type="PROSITE" id="PS51186">
    <property type="entry name" value="GNAT"/>
    <property type="match status" value="1"/>
</dbReference>
<accession>H1XT59</accession>
<evidence type="ECO:0000313" key="2">
    <source>
        <dbReference type="EMBL" id="APF18638.1"/>
    </source>
</evidence>
<dbReference type="OrthoDB" id="9795206at2"/>
<reference evidence="3 4" key="1">
    <citation type="submission" date="2011-09" db="EMBL/GenBank/DDBJ databases">
        <title>The permanent draft genome of Caldithrix abyssi DSM 13497.</title>
        <authorList>
            <consortium name="US DOE Joint Genome Institute (JGI-PGF)"/>
            <person name="Lucas S."/>
            <person name="Han J."/>
            <person name="Lapidus A."/>
            <person name="Bruce D."/>
            <person name="Goodwin L."/>
            <person name="Pitluck S."/>
            <person name="Peters L."/>
            <person name="Kyrpides N."/>
            <person name="Mavromatis K."/>
            <person name="Ivanova N."/>
            <person name="Mikhailova N."/>
            <person name="Chertkov O."/>
            <person name="Detter J.C."/>
            <person name="Tapia R."/>
            <person name="Han C."/>
            <person name="Land M."/>
            <person name="Hauser L."/>
            <person name="Markowitz V."/>
            <person name="Cheng J.-F."/>
            <person name="Hugenholtz P."/>
            <person name="Woyke T."/>
            <person name="Wu D."/>
            <person name="Spring S."/>
            <person name="Brambilla E."/>
            <person name="Klenk H.-P."/>
            <person name="Eisen J.A."/>
        </authorList>
    </citation>
    <scope>NUCLEOTIDE SEQUENCE [LARGE SCALE GENOMIC DNA]</scope>
    <source>
        <strain evidence="3 4">DSM 13497</strain>
    </source>
</reference>
<dbReference type="GO" id="GO:0016747">
    <property type="term" value="F:acyltransferase activity, transferring groups other than amino-acyl groups"/>
    <property type="evidence" value="ECO:0007669"/>
    <property type="project" value="InterPro"/>
</dbReference>
<dbReference type="SUPFAM" id="SSF55729">
    <property type="entry name" value="Acyl-CoA N-acyltransferases (Nat)"/>
    <property type="match status" value="1"/>
</dbReference>
<dbReference type="AlphaFoldDB" id="H1XT59"/>
<dbReference type="InterPro" id="IPR016181">
    <property type="entry name" value="Acyl_CoA_acyltransferase"/>
</dbReference>
<dbReference type="Pfam" id="PF13420">
    <property type="entry name" value="Acetyltransf_4"/>
    <property type="match status" value="1"/>
</dbReference>
<dbReference type="STRING" id="880073.Cabys_1889"/>
<sequence length="160" mass="19012">MWLKSGNILLKREFDFQKIAEARKTLPEWQNLSERIWHPAGMPDKLAFTIEYEGKFAGCVELVNIRWFNRKAEITIWILPEFRGKALAKDALEGIVKLAFEQFNFHRLEAEVYEFNEKARNLFTSAGFVIEGKLREAKYRDGRYYDIIRFGLLKKEWETN</sequence>
<dbReference type="PaxDb" id="880073-Calab_3020"/>
<keyword evidence="3" id="KW-0808">Transferase</keyword>
<name>H1XT59_CALAY</name>
<dbReference type="FunCoup" id="H1XT59">
    <property type="interactions" value="70"/>
</dbReference>
<gene>
    <name evidence="2" type="ORF">Cabys_1889</name>
    <name evidence="3" type="ORF">Calab_3020</name>
</gene>
<evidence type="ECO:0000313" key="3">
    <source>
        <dbReference type="EMBL" id="EHO42626.1"/>
    </source>
</evidence>
<dbReference type="Gene3D" id="3.40.630.30">
    <property type="match status" value="1"/>
</dbReference>
<proteinExistence type="predicted"/>
<reference evidence="2 5" key="2">
    <citation type="submission" date="2016-11" db="EMBL/GenBank/DDBJ databases">
        <title>Genomic analysis of Caldithrix abyssi and proposal of a novel bacterial phylum Caldithrichaeota.</title>
        <authorList>
            <person name="Kublanov I."/>
            <person name="Sigalova O."/>
            <person name="Gavrilov S."/>
            <person name="Lebedinsky A."/>
            <person name="Ivanova N."/>
            <person name="Daum C."/>
            <person name="Reddy T."/>
            <person name="Klenk H.P."/>
            <person name="Goker M."/>
            <person name="Reva O."/>
            <person name="Miroshnichenko M."/>
            <person name="Kyprides N."/>
            <person name="Woyke T."/>
            <person name="Gelfand M."/>
        </authorList>
    </citation>
    <scope>NUCLEOTIDE SEQUENCE [LARGE SCALE GENOMIC DNA]</scope>
    <source>
        <strain evidence="2 5">LF13</strain>
    </source>
</reference>
<dbReference type="eggNOG" id="COG1670">
    <property type="taxonomic scope" value="Bacteria"/>
</dbReference>
<dbReference type="CDD" id="cd04301">
    <property type="entry name" value="NAT_SF"/>
    <property type="match status" value="1"/>
</dbReference>
<dbReference type="RefSeq" id="WP_006929982.1">
    <property type="nucleotide sequence ID" value="NZ_CM001402.1"/>
</dbReference>
<dbReference type="Proteomes" id="UP000004671">
    <property type="component" value="Chromosome"/>
</dbReference>
<evidence type="ECO:0000313" key="4">
    <source>
        <dbReference type="Proteomes" id="UP000004671"/>
    </source>
</evidence>
<dbReference type="EMBL" id="CM001402">
    <property type="protein sequence ID" value="EHO42626.1"/>
    <property type="molecule type" value="Genomic_DNA"/>
</dbReference>
<dbReference type="PANTHER" id="PTHR43415">
    <property type="entry name" value="SPERMIDINE N(1)-ACETYLTRANSFERASE"/>
    <property type="match status" value="1"/>
</dbReference>
<dbReference type="InterPro" id="IPR000182">
    <property type="entry name" value="GNAT_dom"/>
</dbReference>
<dbReference type="Proteomes" id="UP000183868">
    <property type="component" value="Chromosome"/>
</dbReference>
<feature type="domain" description="N-acetyltransferase" evidence="1">
    <location>
        <begin position="6"/>
        <end position="151"/>
    </location>
</feature>
<dbReference type="EMBL" id="CP018099">
    <property type="protein sequence ID" value="APF18638.1"/>
    <property type="molecule type" value="Genomic_DNA"/>
</dbReference>
<keyword evidence="4" id="KW-1185">Reference proteome</keyword>
<dbReference type="PANTHER" id="PTHR43415:SF3">
    <property type="entry name" value="GNAT-FAMILY ACETYLTRANSFERASE"/>
    <property type="match status" value="1"/>
</dbReference>
<protein>
    <submittedName>
        <fullName evidence="3">GCN5-related N-acetyltransferase</fullName>
    </submittedName>
    <submittedName>
        <fullName evidence="2">Protein N-acetyltransferase, RimJ/RimL family</fullName>
    </submittedName>
</protein>
<dbReference type="HOGENOM" id="CLU_013985_40_3_0"/>
<evidence type="ECO:0000313" key="5">
    <source>
        <dbReference type="Proteomes" id="UP000183868"/>
    </source>
</evidence>